<keyword evidence="5" id="KW-1185">Reference proteome</keyword>
<feature type="compositionally biased region" description="Basic and acidic residues" evidence="1">
    <location>
        <begin position="154"/>
        <end position="166"/>
    </location>
</feature>
<dbReference type="EMBL" id="CP024201">
    <property type="protein sequence ID" value="ATQ42712.1"/>
    <property type="molecule type" value="Genomic_DNA"/>
</dbReference>
<dbReference type="InterPro" id="IPR011992">
    <property type="entry name" value="EF-hand-dom_pair"/>
</dbReference>
<evidence type="ECO:0000256" key="1">
    <source>
        <dbReference type="SAM" id="MobiDB-lite"/>
    </source>
</evidence>
<feature type="region of interest" description="Disordered" evidence="1">
    <location>
        <begin position="122"/>
        <end position="141"/>
    </location>
</feature>
<dbReference type="SUPFAM" id="SSF47473">
    <property type="entry name" value="EF-hand"/>
    <property type="match status" value="1"/>
</dbReference>
<dbReference type="InterPro" id="IPR002048">
    <property type="entry name" value="EF_hand_dom"/>
</dbReference>
<dbReference type="OrthoDB" id="7365540at2"/>
<evidence type="ECO:0000256" key="2">
    <source>
        <dbReference type="SAM" id="SignalP"/>
    </source>
</evidence>
<evidence type="ECO:0000259" key="3">
    <source>
        <dbReference type="PROSITE" id="PS50222"/>
    </source>
</evidence>
<keyword evidence="2" id="KW-0732">Signal</keyword>
<gene>
    <name evidence="4" type="ORF">CSW64_09955</name>
</gene>
<evidence type="ECO:0000313" key="5">
    <source>
        <dbReference type="Proteomes" id="UP000228945"/>
    </source>
</evidence>
<dbReference type="KEGG" id="cmb:CSW64_09955"/>
<protein>
    <recommendedName>
        <fullName evidence="3">EF-hand domain-containing protein</fullName>
    </recommendedName>
</protein>
<organism evidence="4 5">
    <name type="scientific">Caulobacter mirabilis</name>
    <dbReference type="NCBI Taxonomy" id="69666"/>
    <lineage>
        <taxon>Bacteria</taxon>
        <taxon>Pseudomonadati</taxon>
        <taxon>Pseudomonadota</taxon>
        <taxon>Alphaproteobacteria</taxon>
        <taxon>Caulobacterales</taxon>
        <taxon>Caulobacteraceae</taxon>
        <taxon>Caulobacter</taxon>
    </lineage>
</organism>
<evidence type="ECO:0000313" key="4">
    <source>
        <dbReference type="EMBL" id="ATQ42712.1"/>
    </source>
</evidence>
<dbReference type="GO" id="GO:0005509">
    <property type="term" value="F:calcium ion binding"/>
    <property type="evidence" value="ECO:0007669"/>
    <property type="project" value="InterPro"/>
</dbReference>
<accession>A0A2D2AXJ0</accession>
<proteinExistence type="predicted"/>
<feature type="compositionally biased region" description="Basic and acidic residues" evidence="1">
    <location>
        <begin position="179"/>
        <end position="197"/>
    </location>
</feature>
<dbReference type="InterPro" id="IPR018247">
    <property type="entry name" value="EF_Hand_1_Ca_BS"/>
</dbReference>
<feature type="domain" description="EF-hand" evidence="3">
    <location>
        <begin position="196"/>
        <end position="231"/>
    </location>
</feature>
<feature type="region of interest" description="Disordered" evidence="1">
    <location>
        <begin position="147"/>
        <end position="197"/>
    </location>
</feature>
<dbReference type="Gene3D" id="1.10.238.10">
    <property type="entry name" value="EF-hand"/>
    <property type="match status" value="2"/>
</dbReference>
<feature type="signal peptide" evidence="2">
    <location>
        <begin position="1"/>
        <end position="19"/>
    </location>
</feature>
<reference evidence="4 5" key="1">
    <citation type="submission" date="2017-10" db="EMBL/GenBank/DDBJ databases">
        <title>Genome sequence of Caulobacter mirabilis FWC38.</title>
        <authorList>
            <person name="Fiebig A."/>
            <person name="Crosson S."/>
        </authorList>
    </citation>
    <scope>NUCLEOTIDE SEQUENCE [LARGE SCALE GENOMIC DNA]</scope>
    <source>
        <strain evidence="4 5">FWC 38</strain>
    </source>
</reference>
<sequence length="237" mass="25889">MPARRLALLALLAAGPAAAQHGAPPADATPPPALKVDQPYGGPEELIFISPAGEPFRGPADKPYPVAAWFAQADRDKDGVLTKAEFVADALAFFDRLDADKDGFVDGFENGDYEKTIAPEINGVMRPPDAPRARGWNPFSRDDAELGRSLLTSRDGDGKRDRERRRQGAAQYGLLNEPHPVRGADADLDQKVSRAEAETAARRRFDLLDKDHDGRLTQAELPPTPMQWLFERAAAKK</sequence>
<dbReference type="PROSITE" id="PS00018">
    <property type="entry name" value="EF_HAND_1"/>
    <property type="match status" value="2"/>
</dbReference>
<feature type="chain" id="PRO_5013756650" description="EF-hand domain-containing protein" evidence="2">
    <location>
        <begin position="20"/>
        <end position="237"/>
    </location>
</feature>
<dbReference type="RefSeq" id="WP_099621966.1">
    <property type="nucleotide sequence ID" value="NZ_CP024201.1"/>
</dbReference>
<dbReference type="Pfam" id="PF13202">
    <property type="entry name" value="EF-hand_5"/>
    <property type="match status" value="3"/>
</dbReference>
<dbReference type="AlphaFoldDB" id="A0A2D2AXJ0"/>
<dbReference type="PROSITE" id="PS50222">
    <property type="entry name" value="EF_HAND_2"/>
    <property type="match status" value="1"/>
</dbReference>
<dbReference type="Proteomes" id="UP000228945">
    <property type="component" value="Chromosome"/>
</dbReference>
<name>A0A2D2AXJ0_9CAUL</name>